<dbReference type="Pfam" id="PF13911">
    <property type="entry name" value="AhpC-TSA_2"/>
    <property type="match status" value="1"/>
</dbReference>
<gene>
    <name evidence="2" type="ORF">BJX66DRAFT_338977</name>
</gene>
<keyword evidence="3" id="KW-1185">Reference proteome</keyword>
<proteinExistence type="predicted"/>
<sequence length="235" mass="25934">MSHAITRSAIDIPGPDELRDAYELELRCANGNPVRLGELICEKGDHITTIIVFVRHFFCAYDQDYVRSISHHLTDSMLQSLPSTSSTGPSQLIIIGCGDPALITPYVSETSTPFPIYSDPSGRIYENLHMTRTTSNIMEQPSYSTVGFWRSLGKAFRQMAASGWKGLKGGGWGQNGGEWVFKDGKCIYVHRMKNVGDHLTAGELLEVLGCGDGDEEGEAGKAKEEMREEVERSLD</sequence>
<reference evidence="2 3" key="1">
    <citation type="submission" date="2024-07" db="EMBL/GenBank/DDBJ databases">
        <title>Section-level genome sequencing and comparative genomics of Aspergillus sections Usti and Cavernicolus.</title>
        <authorList>
            <consortium name="Lawrence Berkeley National Laboratory"/>
            <person name="Nybo J.L."/>
            <person name="Vesth T.C."/>
            <person name="Theobald S."/>
            <person name="Frisvad J.C."/>
            <person name="Larsen T.O."/>
            <person name="Kjaerboelling I."/>
            <person name="Rothschild-Mancinelli K."/>
            <person name="Lyhne E.K."/>
            <person name="Kogle M.E."/>
            <person name="Barry K."/>
            <person name="Clum A."/>
            <person name="Na H."/>
            <person name="Ledsgaard L."/>
            <person name="Lin J."/>
            <person name="Lipzen A."/>
            <person name="Kuo A."/>
            <person name="Riley R."/>
            <person name="Mondo S."/>
            <person name="Labutti K."/>
            <person name="Haridas S."/>
            <person name="Pangalinan J."/>
            <person name="Salamov A.A."/>
            <person name="Simmons B.A."/>
            <person name="Magnuson J.K."/>
            <person name="Chen J."/>
            <person name="Drula E."/>
            <person name="Henrissat B."/>
            <person name="Wiebenga A."/>
            <person name="Lubbers R.J."/>
            <person name="Gomes A.C."/>
            <person name="Makela M.R."/>
            <person name="Stajich J."/>
            <person name="Grigoriev I.V."/>
            <person name="Mortensen U.H."/>
            <person name="De Vries R.P."/>
            <person name="Baker S.E."/>
            <person name="Andersen M.R."/>
        </authorList>
    </citation>
    <scope>NUCLEOTIDE SEQUENCE [LARGE SCALE GENOMIC DNA]</scope>
    <source>
        <strain evidence="2 3">CBS 209.92</strain>
    </source>
</reference>
<dbReference type="PANTHER" id="PTHR28630:SF3">
    <property type="entry name" value="PEROXIREDOXIN-LIKE 2C"/>
    <property type="match status" value="1"/>
</dbReference>
<evidence type="ECO:0000256" key="1">
    <source>
        <dbReference type="SAM" id="MobiDB-lite"/>
    </source>
</evidence>
<dbReference type="InterPro" id="IPR036249">
    <property type="entry name" value="Thioredoxin-like_sf"/>
</dbReference>
<dbReference type="Proteomes" id="UP001610563">
    <property type="component" value="Unassembled WGS sequence"/>
</dbReference>
<organism evidence="2 3">
    <name type="scientific">Aspergillus keveii</name>
    <dbReference type="NCBI Taxonomy" id="714993"/>
    <lineage>
        <taxon>Eukaryota</taxon>
        <taxon>Fungi</taxon>
        <taxon>Dikarya</taxon>
        <taxon>Ascomycota</taxon>
        <taxon>Pezizomycotina</taxon>
        <taxon>Eurotiomycetes</taxon>
        <taxon>Eurotiomycetidae</taxon>
        <taxon>Eurotiales</taxon>
        <taxon>Aspergillaceae</taxon>
        <taxon>Aspergillus</taxon>
        <taxon>Aspergillus subgen. Nidulantes</taxon>
    </lineage>
</organism>
<name>A0ABR4G2I7_9EURO</name>
<evidence type="ECO:0000313" key="2">
    <source>
        <dbReference type="EMBL" id="KAL2793222.1"/>
    </source>
</evidence>
<dbReference type="SUPFAM" id="SSF52833">
    <property type="entry name" value="Thioredoxin-like"/>
    <property type="match status" value="1"/>
</dbReference>
<feature type="compositionally biased region" description="Basic and acidic residues" evidence="1">
    <location>
        <begin position="218"/>
        <end position="235"/>
    </location>
</feature>
<accession>A0ABR4G2I7</accession>
<evidence type="ECO:0000313" key="3">
    <source>
        <dbReference type="Proteomes" id="UP001610563"/>
    </source>
</evidence>
<dbReference type="Gene3D" id="3.40.30.10">
    <property type="entry name" value="Glutaredoxin"/>
    <property type="match status" value="1"/>
</dbReference>
<protein>
    <submittedName>
        <fullName evidence="2">AhpC/TSA antioxidant enzyme-domain-containing protein</fullName>
    </submittedName>
</protein>
<dbReference type="PANTHER" id="PTHR28630">
    <property type="match status" value="1"/>
</dbReference>
<feature type="region of interest" description="Disordered" evidence="1">
    <location>
        <begin position="212"/>
        <end position="235"/>
    </location>
</feature>
<dbReference type="EMBL" id="JBFTWV010000060">
    <property type="protein sequence ID" value="KAL2793222.1"/>
    <property type="molecule type" value="Genomic_DNA"/>
</dbReference>
<comment type="caution">
    <text evidence="2">The sequence shown here is derived from an EMBL/GenBank/DDBJ whole genome shotgun (WGS) entry which is preliminary data.</text>
</comment>
<dbReference type="InterPro" id="IPR032801">
    <property type="entry name" value="PXL2A/B/C"/>
</dbReference>